<dbReference type="AlphaFoldDB" id="A0A8J3C8M7"/>
<evidence type="ECO:0000313" key="2">
    <source>
        <dbReference type="EMBL" id="GGM55725.1"/>
    </source>
</evidence>
<dbReference type="RefSeq" id="WP_189057796.1">
    <property type="nucleotide sequence ID" value="NZ_BMMK01000011.1"/>
</dbReference>
<evidence type="ECO:0000259" key="1">
    <source>
        <dbReference type="Pfam" id="PF00112"/>
    </source>
</evidence>
<dbReference type="SUPFAM" id="SSF54001">
    <property type="entry name" value="Cysteine proteinases"/>
    <property type="match status" value="1"/>
</dbReference>
<sequence>MTHPKLDRIPCFDERSRNYGVRRLLATRPVKRKPTAWVPWTPPLDQGREGACVGFAWAHELGCTPVPVNVSDNYARMLYQAARSEDRLMGNDFPEGASLLAGAKSCQALGLIKSYYWAFSVDDVIDALVAQGPVVLGLPWYSGMYQTDKDGMVDVTGHIVGGHALLATGYVPDAPNGDLIVWQNSWGPDYGNNGQAFIHVDDLKRLLAQDGEACVATDVSA</sequence>
<dbReference type="InterPro" id="IPR038765">
    <property type="entry name" value="Papain-like_cys_pep_sf"/>
</dbReference>
<accession>A0A8J3C8M7</accession>
<dbReference type="InterPro" id="IPR000668">
    <property type="entry name" value="Peptidase_C1A_C"/>
</dbReference>
<evidence type="ECO:0000313" key="3">
    <source>
        <dbReference type="Proteomes" id="UP000637578"/>
    </source>
</evidence>
<reference evidence="2" key="1">
    <citation type="journal article" date="2014" name="Int. J. Syst. Evol. Microbiol.">
        <title>Complete genome sequence of Corynebacterium casei LMG S-19264T (=DSM 44701T), isolated from a smear-ripened cheese.</title>
        <authorList>
            <consortium name="US DOE Joint Genome Institute (JGI-PGF)"/>
            <person name="Walter F."/>
            <person name="Albersmeier A."/>
            <person name="Kalinowski J."/>
            <person name="Ruckert C."/>
        </authorList>
    </citation>
    <scope>NUCLEOTIDE SEQUENCE</scope>
    <source>
        <strain evidence="2">CGMCC 4.5737</strain>
    </source>
</reference>
<dbReference type="Pfam" id="PF00112">
    <property type="entry name" value="Peptidase_C1"/>
    <property type="match status" value="1"/>
</dbReference>
<proteinExistence type="predicted"/>
<dbReference type="EMBL" id="BMMK01000011">
    <property type="protein sequence ID" value="GGM55725.1"/>
    <property type="molecule type" value="Genomic_DNA"/>
</dbReference>
<dbReference type="GO" id="GO:0008234">
    <property type="term" value="F:cysteine-type peptidase activity"/>
    <property type="evidence" value="ECO:0007669"/>
    <property type="project" value="InterPro"/>
</dbReference>
<feature type="domain" description="Peptidase C1A papain C-terminal" evidence="1">
    <location>
        <begin position="121"/>
        <end position="197"/>
    </location>
</feature>
<protein>
    <recommendedName>
        <fullName evidence="1">Peptidase C1A papain C-terminal domain-containing protein</fullName>
    </recommendedName>
</protein>
<organism evidence="2 3">
    <name type="scientific">Longimycelium tulufanense</name>
    <dbReference type="NCBI Taxonomy" id="907463"/>
    <lineage>
        <taxon>Bacteria</taxon>
        <taxon>Bacillati</taxon>
        <taxon>Actinomycetota</taxon>
        <taxon>Actinomycetes</taxon>
        <taxon>Pseudonocardiales</taxon>
        <taxon>Pseudonocardiaceae</taxon>
        <taxon>Longimycelium</taxon>
    </lineage>
</organism>
<name>A0A8J3C8M7_9PSEU</name>
<dbReference type="Proteomes" id="UP000637578">
    <property type="component" value="Unassembled WGS sequence"/>
</dbReference>
<keyword evidence="3" id="KW-1185">Reference proteome</keyword>
<reference evidence="2" key="2">
    <citation type="submission" date="2020-09" db="EMBL/GenBank/DDBJ databases">
        <authorList>
            <person name="Sun Q."/>
            <person name="Zhou Y."/>
        </authorList>
    </citation>
    <scope>NUCLEOTIDE SEQUENCE</scope>
    <source>
        <strain evidence="2">CGMCC 4.5737</strain>
    </source>
</reference>
<dbReference type="Gene3D" id="3.90.70.10">
    <property type="entry name" value="Cysteine proteinases"/>
    <property type="match status" value="1"/>
</dbReference>
<dbReference type="GO" id="GO:0006508">
    <property type="term" value="P:proteolysis"/>
    <property type="evidence" value="ECO:0007669"/>
    <property type="project" value="InterPro"/>
</dbReference>
<comment type="caution">
    <text evidence="2">The sequence shown here is derived from an EMBL/GenBank/DDBJ whole genome shotgun (WGS) entry which is preliminary data.</text>
</comment>
<gene>
    <name evidence="2" type="ORF">GCM10012275_28550</name>
</gene>